<keyword evidence="1" id="KW-0560">Oxidoreductase</keyword>
<dbReference type="SUPFAM" id="SSF52413">
    <property type="entry name" value="UDP-glucose/GDP-mannose dehydrogenase C-terminal domain"/>
    <property type="match status" value="1"/>
</dbReference>
<evidence type="ECO:0000259" key="4">
    <source>
        <dbReference type="SMART" id="SM00984"/>
    </source>
</evidence>
<dbReference type="InterPro" id="IPR014026">
    <property type="entry name" value="UDP-Glc/GDP-Man_DH_dimer"/>
</dbReference>
<evidence type="ECO:0000256" key="1">
    <source>
        <dbReference type="ARBA" id="ARBA00023002"/>
    </source>
</evidence>
<dbReference type="AlphaFoldDB" id="A0ABD5EMX7"/>
<dbReference type="EMBL" id="JAVRES010000004">
    <property type="protein sequence ID" value="MDT0435648.1"/>
    <property type="molecule type" value="Genomic_DNA"/>
</dbReference>
<dbReference type="SUPFAM" id="SSF48179">
    <property type="entry name" value="6-phosphogluconate dehydrogenase C-terminal domain-like"/>
    <property type="match status" value="1"/>
</dbReference>
<dbReference type="Gene3D" id="3.40.50.720">
    <property type="entry name" value="NAD(P)-binding Rossmann-like Domain"/>
    <property type="match status" value="2"/>
</dbReference>
<dbReference type="PANTHER" id="PTHR43491:SF1">
    <property type="entry name" value="UDP-N-ACETYL-D-MANNOSAMINE DEHYDROGENASE"/>
    <property type="match status" value="1"/>
</dbReference>
<dbReference type="PIRSF" id="PIRSF000124">
    <property type="entry name" value="UDPglc_GDPman_dh"/>
    <property type="match status" value="1"/>
</dbReference>
<comment type="caution">
    <text evidence="5">The sequence shown here is derived from an EMBL/GenBank/DDBJ whole genome shotgun (WGS) entry which is preliminary data.</text>
</comment>
<dbReference type="SMART" id="SM00984">
    <property type="entry name" value="UDPG_MGDP_dh_C"/>
    <property type="match status" value="1"/>
</dbReference>
<dbReference type="SUPFAM" id="SSF51735">
    <property type="entry name" value="NAD(P)-binding Rossmann-fold domains"/>
    <property type="match status" value="1"/>
</dbReference>
<feature type="domain" description="UDP-glucose/GDP-mannose dehydrogenase C-terminal" evidence="4">
    <location>
        <begin position="318"/>
        <end position="409"/>
    </location>
</feature>
<keyword evidence="2" id="KW-0520">NAD</keyword>
<reference evidence="6" key="1">
    <citation type="submission" date="2023-07" db="EMBL/GenBank/DDBJ databases">
        <title>30 novel species of actinomycetes from the DSMZ collection.</title>
        <authorList>
            <person name="Nouioui I."/>
        </authorList>
    </citation>
    <scope>NUCLEOTIDE SEQUENCE [LARGE SCALE GENOMIC DNA]</scope>
    <source>
        <strain evidence="6">DSM 41981</strain>
    </source>
</reference>
<evidence type="ECO:0000313" key="6">
    <source>
        <dbReference type="Proteomes" id="UP001183535"/>
    </source>
</evidence>
<comment type="similarity">
    <text evidence="3">Belongs to the UDP-glucose/GDP-mannose dehydrogenase family.</text>
</comment>
<sequence length="416" mass="44895">MKIAVMGQGYVGLPLAMAAVTAGHTVIGFEPAEERLLHLMNGKSYVDDVDDQALAGALLTGRYEPTRHPAELADYDVAVITVPTPLANGQPDLSFVENATRTLAAHLQAGALVVLESTTYPGTTRDIVVPILEKATGWTAGEDFHVGFSPERIDPGNPAWTFGNTPKIVSGLTRGCRDLAERFYAGITQCTVLAETLEEAELAKVFENTFRHVNIALVNELAQLAHVLGADVWRTLDLAGTKPFGFAKFLPGPGVGGHCLPVDPVYLTHHARTRHGHAVRLVELAQDINSVQPDYVVQRLQDGINQRHHLGMFGARILALGAAYKPGTADMRQSPALEVIRRLTAKGALVTVIDPSPMPNYVGITGSRVPDDLSHYDAVVLLTPHDEFDLQRVADGSAYVLDTRGVMPVAPHIERL</sequence>
<dbReference type="InterPro" id="IPR036291">
    <property type="entry name" value="NAD(P)-bd_dom_sf"/>
</dbReference>
<evidence type="ECO:0000313" key="5">
    <source>
        <dbReference type="EMBL" id="MDT0435648.1"/>
    </source>
</evidence>
<dbReference type="InterPro" id="IPR008927">
    <property type="entry name" value="6-PGluconate_DH-like_C_sf"/>
</dbReference>
<dbReference type="InterPro" id="IPR028359">
    <property type="entry name" value="UDP_ManNAc/GlcNAc_DH"/>
</dbReference>
<proteinExistence type="inferred from homology"/>
<dbReference type="InterPro" id="IPR036220">
    <property type="entry name" value="UDP-Glc/GDP-Man_DH_C_sf"/>
</dbReference>
<evidence type="ECO:0000256" key="3">
    <source>
        <dbReference type="PIRNR" id="PIRNR000124"/>
    </source>
</evidence>
<dbReference type="PIRSF" id="PIRSF500136">
    <property type="entry name" value="UDP_ManNAc_DH"/>
    <property type="match status" value="1"/>
</dbReference>
<dbReference type="RefSeq" id="WP_093824400.1">
    <property type="nucleotide sequence ID" value="NZ_JAVRES010000004.1"/>
</dbReference>
<protein>
    <submittedName>
        <fullName evidence="5">Nucleotide sugar dehydrogenase</fullName>
    </submittedName>
</protein>
<dbReference type="NCBIfam" id="TIGR03026">
    <property type="entry name" value="NDP-sugDHase"/>
    <property type="match status" value="1"/>
</dbReference>
<dbReference type="PANTHER" id="PTHR43491">
    <property type="entry name" value="UDP-N-ACETYL-D-MANNOSAMINE DEHYDROGENASE"/>
    <property type="match status" value="1"/>
</dbReference>
<dbReference type="InterPro" id="IPR014027">
    <property type="entry name" value="UDP-Glc/GDP-Man_DH_C"/>
</dbReference>
<accession>A0ABD5EMX7</accession>
<evidence type="ECO:0000256" key="2">
    <source>
        <dbReference type="ARBA" id="ARBA00023027"/>
    </source>
</evidence>
<name>A0ABD5EMX7_9ACTN</name>
<dbReference type="Proteomes" id="UP001183535">
    <property type="component" value="Unassembled WGS sequence"/>
</dbReference>
<dbReference type="InterPro" id="IPR001732">
    <property type="entry name" value="UDP-Glc/GDP-Man_DH_N"/>
</dbReference>
<dbReference type="GO" id="GO:0016616">
    <property type="term" value="F:oxidoreductase activity, acting on the CH-OH group of donors, NAD or NADP as acceptor"/>
    <property type="evidence" value="ECO:0007669"/>
    <property type="project" value="UniProtKB-ARBA"/>
</dbReference>
<keyword evidence="6" id="KW-1185">Reference proteome</keyword>
<gene>
    <name evidence="5" type="ORF">RM877_13230</name>
</gene>
<dbReference type="Pfam" id="PF03721">
    <property type="entry name" value="UDPG_MGDP_dh_N"/>
    <property type="match status" value="1"/>
</dbReference>
<organism evidence="5 6">
    <name type="scientific">Streptomyces doudnae</name>
    <dbReference type="NCBI Taxonomy" id="3075536"/>
    <lineage>
        <taxon>Bacteria</taxon>
        <taxon>Bacillati</taxon>
        <taxon>Actinomycetota</taxon>
        <taxon>Actinomycetes</taxon>
        <taxon>Kitasatosporales</taxon>
        <taxon>Streptomycetaceae</taxon>
        <taxon>Streptomyces</taxon>
    </lineage>
</organism>
<dbReference type="Pfam" id="PF00984">
    <property type="entry name" value="UDPG_MGDP_dh"/>
    <property type="match status" value="1"/>
</dbReference>
<dbReference type="InterPro" id="IPR017476">
    <property type="entry name" value="UDP-Glc/GDP-Man"/>
</dbReference>
<dbReference type="Pfam" id="PF03720">
    <property type="entry name" value="UDPG_MGDP_dh_C"/>
    <property type="match status" value="1"/>
</dbReference>